<evidence type="ECO:0000256" key="1">
    <source>
        <dbReference type="SAM" id="MobiDB-lite"/>
    </source>
</evidence>
<dbReference type="AlphaFoldDB" id="A0A7R8VMC4"/>
<gene>
    <name evidence="2" type="ORF">TDIB3V08_LOCUS6344</name>
</gene>
<reference evidence="2" key="1">
    <citation type="submission" date="2020-11" db="EMBL/GenBank/DDBJ databases">
        <authorList>
            <person name="Tran Van P."/>
        </authorList>
    </citation>
    <scope>NUCLEOTIDE SEQUENCE</scope>
</reference>
<name>A0A7R8VMC4_TIMDO</name>
<protein>
    <submittedName>
        <fullName evidence="2">Uncharacterized protein</fullName>
    </submittedName>
</protein>
<feature type="region of interest" description="Disordered" evidence="1">
    <location>
        <begin position="148"/>
        <end position="174"/>
    </location>
</feature>
<evidence type="ECO:0000313" key="2">
    <source>
        <dbReference type="EMBL" id="CAD7200114.1"/>
    </source>
</evidence>
<dbReference type="EMBL" id="OA567260">
    <property type="protein sequence ID" value="CAD7200114.1"/>
    <property type="molecule type" value="Genomic_DNA"/>
</dbReference>
<proteinExistence type="predicted"/>
<accession>A0A7R8VMC4</accession>
<sequence length="196" mass="22220">MCTRCQMVCIDQSTGEKTREPLHTIAASFQGKIRFDVLSQWTSWGFGLFIKPDLNWVDWIESTCRANHSDTCTNSSISTPVAYFRGYFIRSGRSLGENILITAKCRLSLLIISLPSEAQSFIEVERTACWDGREEGVIDHLRVSGRQYKTTESPKSTRQKPKQRFTSGEWPKAHNVTVEHRERTNIAMSAPSGNSK</sequence>
<organism evidence="2">
    <name type="scientific">Timema douglasi</name>
    <name type="common">Walking stick</name>
    <dbReference type="NCBI Taxonomy" id="61478"/>
    <lineage>
        <taxon>Eukaryota</taxon>
        <taxon>Metazoa</taxon>
        <taxon>Ecdysozoa</taxon>
        <taxon>Arthropoda</taxon>
        <taxon>Hexapoda</taxon>
        <taxon>Insecta</taxon>
        <taxon>Pterygota</taxon>
        <taxon>Neoptera</taxon>
        <taxon>Polyneoptera</taxon>
        <taxon>Phasmatodea</taxon>
        <taxon>Timematodea</taxon>
        <taxon>Timematoidea</taxon>
        <taxon>Timematidae</taxon>
        <taxon>Timema</taxon>
    </lineage>
</organism>